<organism evidence="1 2">
    <name type="scientific">Laodelphax striatellus</name>
    <name type="common">Small brown planthopper</name>
    <name type="synonym">Delphax striatella</name>
    <dbReference type="NCBI Taxonomy" id="195883"/>
    <lineage>
        <taxon>Eukaryota</taxon>
        <taxon>Metazoa</taxon>
        <taxon>Ecdysozoa</taxon>
        <taxon>Arthropoda</taxon>
        <taxon>Hexapoda</taxon>
        <taxon>Insecta</taxon>
        <taxon>Pterygota</taxon>
        <taxon>Neoptera</taxon>
        <taxon>Paraneoptera</taxon>
        <taxon>Hemiptera</taxon>
        <taxon>Auchenorrhyncha</taxon>
        <taxon>Fulgoroidea</taxon>
        <taxon>Delphacidae</taxon>
        <taxon>Criomorphinae</taxon>
        <taxon>Laodelphax</taxon>
    </lineage>
</organism>
<sequence length="106" mass="12265">MLIVSLMTKMLKVLLALSIISFTIITIKVTDGFHIDKHVRHSVEYDPEEEGNESSEVVELQYPSRGRSLGLFNLLTEILETVQLAAKADLRRARRRQKMRLAYEHR</sequence>
<dbReference type="AlphaFoldDB" id="A0A482WV23"/>
<dbReference type="InParanoid" id="A0A482WV23"/>
<accession>A0A482WV23</accession>
<proteinExistence type="predicted"/>
<dbReference type="EMBL" id="QKKF02025284">
    <property type="protein sequence ID" value="RZF37122.1"/>
    <property type="molecule type" value="Genomic_DNA"/>
</dbReference>
<evidence type="ECO:0000313" key="1">
    <source>
        <dbReference type="EMBL" id="RZF37122.1"/>
    </source>
</evidence>
<evidence type="ECO:0000313" key="2">
    <source>
        <dbReference type="Proteomes" id="UP000291343"/>
    </source>
</evidence>
<dbReference type="OrthoDB" id="10503631at2759"/>
<name>A0A482WV23_LAOST</name>
<dbReference type="Proteomes" id="UP000291343">
    <property type="component" value="Unassembled WGS sequence"/>
</dbReference>
<reference evidence="1 2" key="1">
    <citation type="journal article" date="2017" name="Gigascience">
        <title>Genome sequence of the small brown planthopper, Laodelphax striatellus.</title>
        <authorList>
            <person name="Zhu J."/>
            <person name="Jiang F."/>
            <person name="Wang X."/>
            <person name="Yang P."/>
            <person name="Bao Y."/>
            <person name="Zhao W."/>
            <person name="Wang W."/>
            <person name="Lu H."/>
            <person name="Wang Q."/>
            <person name="Cui N."/>
            <person name="Li J."/>
            <person name="Chen X."/>
            <person name="Luo L."/>
            <person name="Yu J."/>
            <person name="Kang L."/>
            <person name="Cui F."/>
        </authorList>
    </citation>
    <scope>NUCLEOTIDE SEQUENCE [LARGE SCALE GENOMIC DNA]</scope>
    <source>
        <strain evidence="1">Lst14</strain>
    </source>
</reference>
<keyword evidence="2" id="KW-1185">Reference proteome</keyword>
<gene>
    <name evidence="1" type="ORF">LSTR_LSTR015312</name>
</gene>
<protein>
    <submittedName>
        <fullName evidence="1">Uncharacterized protein</fullName>
    </submittedName>
</protein>
<comment type="caution">
    <text evidence="1">The sequence shown here is derived from an EMBL/GenBank/DDBJ whole genome shotgun (WGS) entry which is preliminary data.</text>
</comment>